<dbReference type="AlphaFoldDB" id="U4QF91"/>
<sequence length="175" mass="20143">MTDRMEQLLLDDSLDIDQKATANRVRNFLAYDFDHLLNIAGLAPNDLSVVDDSHISSPRMDISGVSAHGGVNHTEQSFNRIIEAEKACHAIYKTIMNCRNGNKQPYQTILAQAYLHNIEDFKIQSMLCYSSSQYDILKRRALCEFADRWDKWKEVYGVEYMSDLHIHKKNKIGSE</sequence>
<dbReference type="InterPro" id="IPR006524">
    <property type="entry name" value="ArpU-like"/>
</dbReference>
<dbReference type="RefSeq" id="WP_023061929.1">
    <property type="nucleotide sequence ID" value="NZ_CBUH010000169.1"/>
</dbReference>
<proteinExistence type="predicted"/>
<evidence type="ECO:0000313" key="3">
    <source>
        <dbReference type="Proteomes" id="UP000017243"/>
    </source>
</evidence>
<accession>U4QF91</accession>
<evidence type="ECO:0008006" key="4">
    <source>
        <dbReference type="Google" id="ProtNLM"/>
    </source>
</evidence>
<gene>
    <name evidence="1" type="ORF">LHCIRMBIA953_02542</name>
    <name evidence="2" type="ORF">LHCIRMBIA953_02626</name>
</gene>
<dbReference type="EMBL" id="CBUH010000169">
    <property type="protein sequence ID" value="CDI43355.1"/>
    <property type="molecule type" value="Genomic_DNA"/>
</dbReference>
<comment type="caution">
    <text evidence="1">The sequence shown here is derived from an EMBL/GenBank/DDBJ whole genome shotgun (WGS) entry which is preliminary data.</text>
</comment>
<organism evidence="1 3">
    <name type="scientific">Lactobacillus helveticus CIRM-BIA 953</name>
    <dbReference type="NCBI Taxonomy" id="1226335"/>
    <lineage>
        <taxon>Bacteria</taxon>
        <taxon>Bacillati</taxon>
        <taxon>Bacillota</taxon>
        <taxon>Bacilli</taxon>
        <taxon>Lactobacillales</taxon>
        <taxon>Lactobacillaceae</taxon>
        <taxon>Lactobacillus</taxon>
    </lineage>
</organism>
<protein>
    <recommendedName>
        <fullName evidence="4">Phage transcriptional regulator, ArpU family</fullName>
    </recommendedName>
</protein>
<evidence type="ECO:0000313" key="1">
    <source>
        <dbReference type="EMBL" id="CDI43273.1"/>
    </source>
</evidence>
<evidence type="ECO:0000313" key="2">
    <source>
        <dbReference type="EMBL" id="CDI43355.1"/>
    </source>
</evidence>
<dbReference type="Proteomes" id="UP000017243">
    <property type="component" value="Unassembled WGS sequence"/>
</dbReference>
<dbReference type="NCBIfam" id="TIGR01637">
    <property type="entry name" value="phage_arpU"/>
    <property type="match status" value="1"/>
</dbReference>
<name>U4QF91_LACHE</name>
<reference evidence="1 3" key="1">
    <citation type="submission" date="2013-09" db="EMBL/GenBank/DDBJ databases">
        <title>Draft Genome Sequence of five Lactobacillus helveticus strains CIRM-BIA 101T, 103, 104, 951 and 953 isolated from milk product.</title>
        <authorList>
            <person name="Valence F."/>
            <person name="Chuat V."/>
            <person name="Ma L."/>
            <person name="Creno S."/>
            <person name="Falentin H."/>
            <person name="Lortal S."/>
            <person name="Bizet C."/>
            <person name="Clermont D."/>
            <person name="Loux V."/>
            <person name="Bouchier C."/>
            <person name="Cousin S."/>
        </authorList>
    </citation>
    <scope>NUCLEOTIDE SEQUENCE [LARGE SCALE GENOMIC DNA]</scope>
    <source>
        <strain evidence="1 3">CIRM-BIA 953</strain>
    </source>
</reference>
<dbReference type="EMBL" id="CBUH010000169">
    <property type="protein sequence ID" value="CDI43273.1"/>
    <property type="molecule type" value="Genomic_DNA"/>
</dbReference>